<comment type="caution">
    <text evidence="10">The sequence shown here is derived from an EMBL/GenBank/DDBJ whole genome shotgun (WGS) entry which is preliminary data.</text>
</comment>
<dbReference type="Proteomes" id="UP000885847">
    <property type="component" value="Unassembled WGS sequence"/>
</dbReference>
<gene>
    <name evidence="8" type="primary">purC</name>
    <name evidence="10" type="ORF">ENF18_08415</name>
</gene>
<evidence type="ECO:0000256" key="3">
    <source>
        <dbReference type="ARBA" id="ARBA00022598"/>
    </source>
</evidence>
<evidence type="ECO:0000256" key="6">
    <source>
        <dbReference type="ARBA" id="ARBA00022840"/>
    </source>
</evidence>
<dbReference type="EC" id="6.3.2.6" evidence="8"/>
<dbReference type="GO" id="GO:0005524">
    <property type="term" value="F:ATP binding"/>
    <property type="evidence" value="ECO:0007669"/>
    <property type="project" value="UniProtKB-KW"/>
</dbReference>
<dbReference type="GO" id="GO:0005737">
    <property type="term" value="C:cytoplasm"/>
    <property type="evidence" value="ECO:0007669"/>
    <property type="project" value="TreeGrafter"/>
</dbReference>
<dbReference type="EMBL" id="DQWE01000394">
    <property type="protein sequence ID" value="HDI83795.1"/>
    <property type="molecule type" value="Genomic_DNA"/>
</dbReference>
<protein>
    <recommendedName>
        <fullName evidence="8">Phosphoribosylaminoimidazole-succinocarboxamide synthase</fullName>
        <ecNumber evidence="8">6.3.2.6</ecNumber>
    </recommendedName>
    <alternativeName>
        <fullName evidence="8">SAICAR synthetase</fullName>
    </alternativeName>
</protein>
<dbReference type="Gene3D" id="3.30.470.20">
    <property type="entry name" value="ATP-grasp fold, B domain"/>
    <property type="match status" value="1"/>
</dbReference>
<evidence type="ECO:0000256" key="5">
    <source>
        <dbReference type="ARBA" id="ARBA00022755"/>
    </source>
</evidence>
<dbReference type="Pfam" id="PF01259">
    <property type="entry name" value="SAICAR_synt"/>
    <property type="match status" value="1"/>
</dbReference>
<dbReference type="AlphaFoldDB" id="A0A7C0VDJ0"/>
<organism evidence="10">
    <name type="scientific">candidate division WOR-3 bacterium</name>
    <dbReference type="NCBI Taxonomy" id="2052148"/>
    <lineage>
        <taxon>Bacteria</taxon>
        <taxon>Bacteria division WOR-3</taxon>
    </lineage>
</organism>
<keyword evidence="4 8" id="KW-0547">Nucleotide-binding</keyword>
<proteinExistence type="inferred from homology"/>
<dbReference type="NCBIfam" id="NF010568">
    <property type="entry name" value="PRK13961.1"/>
    <property type="match status" value="1"/>
</dbReference>
<evidence type="ECO:0000256" key="8">
    <source>
        <dbReference type="HAMAP-Rule" id="MF_00137"/>
    </source>
</evidence>
<dbReference type="GO" id="GO:0006189">
    <property type="term" value="P:'de novo' IMP biosynthetic process"/>
    <property type="evidence" value="ECO:0007669"/>
    <property type="project" value="UniProtKB-UniRule"/>
</dbReference>
<dbReference type="CDD" id="cd01414">
    <property type="entry name" value="SAICAR_synt_Sc"/>
    <property type="match status" value="1"/>
</dbReference>
<dbReference type="InterPro" id="IPR001636">
    <property type="entry name" value="SAICAR_synth"/>
</dbReference>
<dbReference type="HAMAP" id="MF_00137">
    <property type="entry name" value="SAICAR_synth"/>
    <property type="match status" value="1"/>
</dbReference>
<comment type="pathway">
    <text evidence="1 8">Purine metabolism; IMP biosynthesis via de novo pathway; 5-amino-1-(5-phospho-D-ribosyl)imidazole-4-carboxamide from 5-amino-1-(5-phospho-D-ribosyl)imidazole-4-carboxylate: step 1/2.</text>
</comment>
<dbReference type="PANTHER" id="PTHR43700">
    <property type="entry name" value="PHOSPHORIBOSYLAMINOIMIDAZOLE-SUCCINOCARBOXAMIDE SYNTHASE"/>
    <property type="match status" value="1"/>
</dbReference>
<evidence type="ECO:0000256" key="1">
    <source>
        <dbReference type="ARBA" id="ARBA00004672"/>
    </source>
</evidence>
<dbReference type="GO" id="GO:0004639">
    <property type="term" value="F:phosphoribosylaminoimidazolesuccinocarboxamide synthase activity"/>
    <property type="evidence" value="ECO:0007669"/>
    <property type="project" value="UniProtKB-UniRule"/>
</dbReference>
<evidence type="ECO:0000256" key="2">
    <source>
        <dbReference type="ARBA" id="ARBA00010190"/>
    </source>
</evidence>
<dbReference type="InterPro" id="IPR018236">
    <property type="entry name" value="SAICAR_synthetase_CS"/>
</dbReference>
<sequence length="294" mass="34006">MRLVGETNIPELKLLKRGKVRDIYIVDDKNLLIVATDRISAFDYVLHNLIPYKGYVLTGISVYWFKKIPFKNHFLTDEPPDFLSEESKNLILKRSMVVKKTDVLPVECIVRGHLAGSALREYKKTGTAYGIKLPEGLKDYAKLPEPLFTPTTKEETGHDRPINFEELINIVGRETAEFLKETSLKLFNFGYEELFKKGIILSDTKFEFGIDEDGNPIVIDEIFTPDSSRYVDLEMWKQGRVYDMDKEFVREYLMNSGWDRESPPPPLPNEIVDTSAKRYLEIYERVTGKSTNFN</sequence>
<dbReference type="UniPathway" id="UPA00074">
    <property type="reaction ID" value="UER00131"/>
</dbReference>
<dbReference type="InterPro" id="IPR028923">
    <property type="entry name" value="SAICAR_synt/ADE2_N"/>
</dbReference>
<feature type="domain" description="SAICAR synthetase/ADE2 N-terminal" evidence="9">
    <location>
        <begin position="15"/>
        <end position="262"/>
    </location>
</feature>
<keyword evidence="3 8" id="KW-0436">Ligase</keyword>
<keyword evidence="5 8" id="KW-0658">Purine biosynthesis</keyword>
<evidence type="ECO:0000256" key="7">
    <source>
        <dbReference type="ARBA" id="ARBA00048475"/>
    </source>
</evidence>
<keyword evidence="6 8" id="KW-0067">ATP-binding</keyword>
<comment type="catalytic activity">
    <reaction evidence="7 8">
        <text>5-amino-1-(5-phospho-D-ribosyl)imidazole-4-carboxylate + L-aspartate + ATP = (2S)-2-[5-amino-1-(5-phospho-beta-D-ribosyl)imidazole-4-carboxamido]succinate + ADP + phosphate + 2 H(+)</text>
        <dbReference type="Rhea" id="RHEA:22628"/>
        <dbReference type="ChEBI" id="CHEBI:15378"/>
        <dbReference type="ChEBI" id="CHEBI:29991"/>
        <dbReference type="ChEBI" id="CHEBI:30616"/>
        <dbReference type="ChEBI" id="CHEBI:43474"/>
        <dbReference type="ChEBI" id="CHEBI:58443"/>
        <dbReference type="ChEBI" id="CHEBI:77657"/>
        <dbReference type="ChEBI" id="CHEBI:456216"/>
        <dbReference type="EC" id="6.3.2.6"/>
    </reaction>
</comment>
<dbReference type="NCBIfam" id="TIGR00081">
    <property type="entry name" value="purC"/>
    <property type="match status" value="1"/>
</dbReference>
<dbReference type="PANTHER" id="PTHR43700:SF1">
    <property type="entry name" value="PHOSPHORIBOSYLAMINOIMIDAZOLE-SUCCINOCARBOXAMIDE SYNTHASE"/>
    <property type="match status" value="1"/>
</dbReference>
<evidence type="ECO:0000256" key="4">
    <source>
        <dbReference type="ARBA" id="ARBA00022741"/>
    </source>
</evidence>
<accession>A0A7C0VDJ0</accession>
<dbReference type="PROSITE" id="PS01057">
    <property type="entry name" value="SAICAR_SYNTHETASE_1"/>
    <property type="match status" value="1"/>
</dbReference>
<reference evidence="10" key="1">
    <citation type="journal article" date="2020" name="mSystems">
        <title>Genome- and Community-Level Interaction Insights into Carbon Utilization and Element Cycling Functions of Hydrothermarchaeota in Hydrothermal Sediment.</title>
        <authorList>
            <person name="Zhou Z."/>
            <person name="Liu Y."/>
            <person name="Xu W."/>
            <person name="Pan J."/>
            <person name="Luo Z.H."/>
            <person name="Li M."/>
        </authorList>
    </citation>
    <scope>NUCLEOTIDE SEQUENCE [LARGE SCALE GENOMIC DNA]</scope>
    <source>
        <strain evidence="10">HyVt-102</strain>
    </source>
</reference>
<dbReference type="Gene3D" id="3.30.200.20">
    <property type="entry name" value="Phosphorylase Kinase, domain 1"/>
    <property type="match status" value="1"/>
</dbReference>
<evidence type="ECO:0000259" key="9">
    <source>
        <dbReference type="Pfam" id="PF01259"/>
    </source>
</evidence>
<dbReference type="SUPFAM" id="SSF56104">
    <property type="entry name" value="SAICAR synthase-like"/>
    <property type="match status" value="1"/>
</dbReference>
<name>A0A7C0VDJ0_UNCW3</name>
<comment type="similarity">
    <text evidence="2 8">Belongs to the SAICAR synthetase family.</text>
</comment>
<evidence type="ECO:0000313" key="10">
    <source>
        <dbReference type="EMBL" id="HDI83795.1"/>
    </source>
</evidence>